<keyword evidence="5" id="KW-0408">Iron</keyword>
<dbReference type="Gene3D" id="1.20.120.10">
    <property type="entry name" value="Cytochrome c/b562"/>
    <property type="match status" value="1"/>
</dbReference>
<evidence type="ECO:0000313" key="8">
    <source>
        <dbReference type="Proteomes" id="UP001596264"/>
    </source>
</evidence>
<evidence type="ECO:0000256" key="4">
    <source>
        <dbReference type="ARBA" id="ARBA00022982"/>
    </source>
</evidence>
<evidence type="ECO:0000256" key="5">
    <source>
        <dbReference type="ARBA" id="ARBA00023004"/>
    </source>
</evidence>
<keyword evidence="2" id="KW-0349">Heme</keyword>
<keyword evidence="6" id="KW-0732">Signal</keyword>
<dbReference type="SUPFAM" id="SSF47175">
    <property type="entry name" value="Cytochromes"/>
    <property type="match status" value="1"/>
</dbReference>
<keyword evidence="3" id="KW-0479">Metal-binding</keyword>
<dbReference type="RefSeq" id="WP_201563390.1">
    <property type="nucleotide sequence ID" value="NZ_CAJGZK010000014.1"/>
</dbReference>
<evidence type="ECO:0000256" key="1">
    <source>
        <dbReference type="ARBA" id="ARBA00022448"/>
    </source>
</evidence>
<dbReference type="PROSITE" id="PS51009">
    <property type="entry name" value="CYTCII"/>
    <property type="match status" value="1"/>
</dbReference>
<evidence type="ECO:0000313" key="7">
    <source>
        <dbReference type="EMBL" id="MFC6380520.1"/>
    </source>
</evidence>
<evidence type="ECO:0000256" key="6">
    <source>
        <dbReference type="SAM" id="SignalP"/>
    </source>
</evidence>
<organism evidence="7 8">
    <name type="scientific">Psychrobacter glacincola</name>
    <dbReference type="NCBI Taxonomy" id="56810"/>
    <lineage>
        <taxon>Bacteria</taxon>
        <taxon>Pseudomonadati</taxon>
        <taxon>Pseudomonadota</taxon>
        <taxon>Gammaproteobacteria</taxon>
        <taxon>Moraxellales</taxon>
        <taxon>Moraxellaceae</taxon>
        <taxon>Psychrobacter</taxon>
    </lineage>
</organism>
<dbReference type="InterPro" id="IPR002321">
    <property type="entry name" value="Cyt_c_II"/>
</dbReference>
<sequence>MAQIHPNRSLKSIFGITLMAATLGLTACSTPVDPDVKARQDIMKNFGDAMKVMGGMAKEPDTFDADVFKEQAAFLAEESKNPWSHFNNKDAAGNAKEAVWSNVAGFKTEAESFQKATAELNAAAQTATSIDDAMPAFKAVGDSCKSCHTDFQVKKD</sequence>
<evidence type="ECO:0000256" key="2">
    <source>
        <dbReference type="ARBA" id="ARBA00022617"/>
    </source>
</evidence>
<name>A0ABW1W661_9GAMM</name>
<dbReference type="Proteomes" id="UP001596264">
    <property type="component" value="Unassembled WGS sequence"/>
</dbReference>
<feature type="signal peptide" evidence="6">
    <location>
        <begin position="1"/>
        <end position="27"/>
    </location>
</feature>
<accession>A0ABW1W661</accession>
<dbReference type="EMBL" id="JBHSTZ010000008">
    <property type="protein sequence ID" value="MFC6380520.1"/>
    <property type="molecule type" value="Genomic_DNA"/>
</dbReference>
<reference evidence="8" key="1">
    <citation type="journal article" date="2019" name="Int. J. Syst. Evol. Microbiol.">
        <title>The Global Catalogue of Microorganisms (GCM) 10K type strain sequencing project: providing services to taxonomists for standard genome sequencing and annotation.</title>
        <authorList>
            <consortium name="The Broad Institute Genomics Platform"/>
            <consortium name="The Broad Institute Genome Sequencing Center for Infectious Disease"/>
            <person name="Wu L."/>
            <person name="Ma J."/>
        </authorList>
    </citation>
    <scope>NUCLEOTIDE SEQUENCE [LARGE SCALE GENOMIC DNA]</scope>
    <source>
        <strain evidence="8">CCM 2050</strain>
    </source>
</reference>
<keyword evidence="8" id="KW-1185">Reference proteome</keyword>
<dbReference type="Pfam" id="PF01322">
    <property type="entry name" value="Cytochrom_C_2"/>
    <property type="match status" value="1"/>
</dbReference>
<keyword evidence="4" id="KW-0249">Electron transport</keyword>
<proteinExistence type="predicted"/>
<feature type="chain" id="PRO_5045889491" evidence="6">
    <location>
        <begin position="28"/>
        <end position="156"/>
    </location>
</feature>
<keyword evidence="1" id="KW-0813">Transport</keyword>
<protein>
    <submittedName>
        <fullName evidence="7">C-type cytochrome</fullName>
    </submittedName>
</protein>
<evidence type="ECO:0000256" key="3">
    <source>
        <dbReference type="ARBA" id="ARBA00022723"/>
    </source>
</evidence>
<dbReference type="PIRSF" id="PIRSF000027">
    <property type="entry name" value="Cytc_c_prime"/>
    <property type="match status" value="1"/>
</dbReference>
<dbReference type="InterPro" id="IPR010980">
    <property type="entry name" value="Cyt_c/b562"/>
</dbReference>
<gene>
    <name evidence="7" type="ORF">ACFP58_03395</name>
</gene>
<dbReference type="InterPro" id="IPR012127">
    <property type="entry name" value="Cyt_c_prime"/>
</dbReference>
<comment type="caution">
    <text evidence="7">The sequence shown here is derived from an EMBL/GenBank/DDBJ whole genome shotgun (WGS) entry which is preliminary data.</text>
</comment>